<dbReference type="InterPro" id="IPR002937">
    <property type="entry name" value="Amino_oxidase"/>
</dbReference>
<dbReference type="Proteomes" id="UP000219193">
    <property type="component" value="Unassembled WGS sequence"/>
</dbReference>
<name>A0A285X7R6_9FLAO</name>
<dbReference type="PANTHER" id="PTHR43734">
    <property type="entry name" value="PHYTOENE DESATURASE"/>
    <property type="match status" value="1"/>
</dbReference>
<dbReference type="Pfam" id="PF01593">
    <property type="entry name" value="Amino_oxidase"/>
    <property type="match status" value="1"/>
</dbReference>
<gene>
    <name evidence="7" type="ORF">SAMN06296241_2963</name>
</gene>
<dbReference type="GO" id="GO:0016491">
    <property type="term" value="F:oxidoreductase activity"/>
    <property type="evidence" value="ECO:0007669"/>
    <property type="project" value="UniProtKB-KW"/>
</dbReference>
<dbReference type="PANTHER" id="PTHR43734:SF1">
    <property type="entry name" value="PHYTOENE DESATURASE"/>
    <property type="match status" value="1"/>
</dbReference>
<evidence type="ECO:0000313" key="7">
    <source>
        <dbReference type="EMBL" id="SOC81387.1"/>
    </source>
</evidence>
<evidence type="ECO:0000256" key="1">
    <source>
        <dbReference type="ARBA" id="ARBA00004829"/>
    </source>
</evidence>
<organism evidence="7 8">
    <name type="scientific">Salinimicrobium sediminis</name>
    <dbReference type="NCBI Taxonomy" id="1343891"/>
    <lineage>
        <taxon>Bacteria</taxon>
        <taxon>Pseudomonadati</taxon>
        <taxon>Bacteroidota</taxon>
        <taxon>Flavobacteriia</taxon>
        <taxon>Flavobacteriales</taxon>
        <taxon>Flavobacteriaceae</taxon>
        <taxon>Salinimicrobium</taxon>
    </lineage>
</organism>
<keyword evidence="3 5" id="KW-0125">Carotenoid biosynthesis</keyword>
<sequence length="510" mass="57612">MTGSWNKLIQVDMSKIAVIGAGFSGLSAAAYLGAAGHEVHVFEKNSTAGGRARQLHTQEGYTFDMGPSWYWMPDVFEKFFGDFGFNVSDLYQLDLLDPSFEVVFPRNEKMSIPENYGELRKLFEETESGSAAKLDKFMEEAQYKYEQGMERLVYMPGISIGEFMDIDLIKGALRLQVFSSFSKHVRKYFSNPKLISLMEFPVLFLGAMPQDTPALYSLMNYAGLKLGTWYPQGGFGSVITAMVNVAKKQGVSLHYDAPVQEILTSGKSIRGIKVYNEEISFDAVVAAADYQHVEEKLLPQEFRNYGGKFWEKKTFAPSSLIYYLGISERIPELEHHTLFFDEDLFDHSVEIYKKPQWPKKPLFYVCCPSSTDASVAPAGHENLFLLMPLAPGLKDEEATREKFFKIMIKRLEKQIGRSISHKIDYKKSYCVSDFISDYNSYKGNAYGLANTLQQTAILKPSIRNRKLKNLFYAGQLTVPGPGVPPSLISGKIAAEQVLKELKKKKYEVTV</sequence>
<dbReference type="InterPro" id="IPR014105">
    <property type="entry name" value="Carotenoid/retinoid_OxRdtase"/>
</dbReference>
<dbReference type="PRINTS" id="PR00419">
    <property type="entry name" value="ADXRDTASE"/>
</dbReference>
<proteinExistence type="inferred from homology"/>
<evidence type="ECO:0000256" key="2">
    <source>
        <dbReference type="ARBA" id="ARBA00006046"/>
    </source>
</evidence>
<evidence type="ECO:0000256" key="3">
    <source>
        <dbReference type="ARBA" id="ARBA00022746"/>
    </source>
</evidence>
<keyword evidence="8" id="KW-1185">Reference proteome</keyword>
<reference evidence="8" key="1">
    <citation type="submission" date="2017-09" db="EMBL/GenBank/DDBJ databases">
        <authorList>
            <person name="Varghese N."/>
            <person name="Submissions S."/>
        </authorList>
    </citation>
    <scope>NUCLEOTIDE SEQUENCE [LARGE SCALE GENOMIC DNA]</scope>
    <source>
        <strain evidence="8">CGMCC 1.12641</strain>
    </source>
</reference>
<dbReference type="Gene3D" id="3.50.50.60">
    <property type="entry name" value="FAD/NAD(P)-binding domain"/>
    <property type="match status" value="2"/>
</dbReference>
<evidence type="ECO:0000259" key="6">
    <source>
        <dbReference type="Pfam" id="PF01593"/>
    </source>
</evidence>
<evidence type="ECO:0000313" key="8">
    <source>
        <dbReference type="Proteomes" id="UP000219193"/>
    </source>
</evidence>
<evidence type="ECO:0000256" key="4">
    <source>
        <dbReference type="ARBA" id="ARBA00023002"/>
    </source>
</evidence>
<comment type="pathway">
    <text evidence="1 5">Carotenoid biosynthesis.</text>
</comment>
<protein>
    <submittedName>
        <fullName evidence="7">Phytoene desaturase</fullName>
    </submittedName>
</protein>
<comment type="similarity">
    <text evidence="2 5">Belongs to the carotenoid/retinoid oxidoreductase family.</text>
</comment>
<evidence type="ECO:0000256" key="5">
    <source>
        <dbReference type="RuleBase" id="RU362075"/>
    </source>
</evidence>
<dbReference type="EMBL" id="OCMF01000005">
    <property type="protein sequence ID" value="SOC81387.1"/>
    <property type="molecule type" value="Genomic_DNA"/>
</dbReference>
<feature type="domain" description="Amine oxidase" evidence="6">
    <location>
        <begin position="23"/>
        <end position="498"/>
    </location>
</feature>
<dbReference type="GO" id="GO:0016117">
    <property type="term" value="P:carotenoid biosynthetic process"/>
    <property type="evidence" value="ECO:0007669"/>
    <property type="project" value="UniProtKB-KW"/>
</dbReference>
<dbReference type="SUPFAM" id="SSF51905">
    <property type="entry name" value="FAD/NAD(P)-binding domain"/>
    <property type="match status" value="1"/>
</dbReference>
<dbReference type="InterPro" id="IPR036188">
    <property type="entry name" value="FAD/NAD-bd_sf"/>
</dbReference>
<keyword evidence="4 5" id="KW-0560">Oxidoreductase</keyword>
<accession>A0A285X7R6</accession>
<dbReference type="NCBIfam" id="TIGR02734">
    <property type="entry name" value="crtI_fam"/>
    <property type="match status" value="1"/>
</dbReference>
<dbReference type="AlphaFoldDB" id="A0A285X7R6"/>